<dbReference type="InterPro" id="IPR015421">
    <property type="entry name" value="PyrdxlP-dep_Trfase_major"/>
</dbReference>
<evidence type="ECO:0000313" key="7">
    <source>
        <dbReference type="EMBL" id="RAU17289.1"/>
    </source>
</evidence>
<keyword evidence="8" id="KW-1185">Reference proteome</keyword>
<dbReference type="InterPro" id="IPR036390">
    <property type="entry name" value="WH_DNA-bd_sf"/>
</dbReference>
<dbReference type="Gene3D" id="3.40.640.10">
    <property type="entry name" value="Type I PLP-dependent aspartate aminotransferase-like (Major domain)"/>
    <property type="match status" value="1"/>
</dbReference>
<comment type="similarity">
    <text evidence="1">In the C-terminal section; belongs to the class-I pyridoxal-phosphate-dependent aminotransferase family.</text>
</comment>
<accession>A0A364NJI5</accession>
<dbReference type="InterPro" id="IPR000524">
    <property type="entry name" value="Tscrpt_reg_HTH_GntR"/>
</dbReference>
<keyword evidence="4" id="KW-0238">DNA-binding</keyword>
<feature type="domain" description="HTH gntR-type" evidence="6">
    <location>
        <begin position="17"/>
        <end position="85"/>
    </location>
</feature>
<dbReference type="InterPro" id="IPR036388">
    <property type="entry name" value="WH-like_DNA-bd_sf"/>
</dbReference>
<organism evidence="7 8">
    <name type="scientific">Nitrincola tibetensis</name>
    <dbReference type="NCBI Taxonomy" id="2219697"/>
    <lineage>
        <taxon>Bacteria</taxon>
        <taxon>Pseudomonadati</taxon>
        <taxon>Pseudomonadota</taxon>
        <taxon>Gammaproteobacteria</taxon>
        <taxon>Oceanospirillales</taxon>
        <taxon>Oceanospirillaceae</taxon>
        <taxon>Nitrincola</taxon>
    </lineage>
</organism>
<dbReference type="InterPro" id="IPR015424">
    <property type="entry name" value="PyrdxlP-dep_Trfase"/>
</dbReference>
<dbReference type="Pfam" id="PF00392">
    <property type="entry name" value="GntR"/>
    <property type="match status" value="1"/>
</dbReference>
<dbReference type="InterPro" id="IPR051446">
    <property type="entry name" value="HTH_trans_reg/aminotransferase"/>
</dbReference>
<dbReference type="Pfam" id="PF00155">
    <property type="entry name" value="Aminotran_1_2"/>
    <property type="match status" value="1"/>
</dbReference>
<comment type="caution">
    <text evidence="7">The sequence shown here is derived from an EMBL/GenBank/DDBJ whole genome shotgun (WGS) entry which is preliminary data.</text>
</comment>
<dbReference type="GO" id="GO:0008483">
    <property type="term" value="F:transaminase activity"/>
    <property type="evidence" value="ECO:0007669"/>
    <property type="project" value="UniProtKB-KW"/>
</dbReference>
<dbReference type="GO" id="GO:0003700">
    <property type="term" value="F:DNA-binding transcription factor activity"/>
    <property type="evidence" value="ECO:0007669"/>
    <property type="project" value="InterPro"/>
</dbReference>
<reference evidence="7 8" key="1">
    <citation type="submission" date="2018-06" db="EMBL/GenBank/DDBJ databases">
        <title>Nitrincola tibetense sp. nov., isolated from Lake XuguoCo on Tibetan Plateau.</title>
        <authorList>
            <person name="Xing P."/>
        </authorList>
    </citation>
    <scope>NUCLEOTIDE SEQUENCE [LARGE SCALE GENOMIC DNA]</scope>
    <source>
        <strain evidence="8">xg18</strain>
    </source>
</reference>
<proteinExistence type="inferred from homology"/>
<dbReference type="CDD" id="cd00609">
    <property type="entry name" value="AAT_like"/>
    <property type="match status" value="1"/>
</dbReference>
<dbReference type="AlphaFoldDB" id="A0A364NJI5"/>
<dbReference type="PRINTS" id="PR00035">
    <property type="entry name" value="HTHGNTR"/>
</dbReference>
<dbReference type="InterPro" id="IPR004839">
    <property type="entry name" value="Aminotransferase_I/II_large"/>
</dbReference>
<name>A0A364NJI5_9GAMM</name>
<keyword evidence="7" id="KW-0808">Transferase</keyword>
<evidence type="ECO:0000259" key="6">
    <source>
        <dbReference type="PROSITE" id="PS50949"/>
    </source>
</evidence>
<evidence type="ECO:0000256" key="5">
    <source>
        <dbReference type="ARBA" id="ARBA00023163"/>
    </source>
</evidence>
<keyword evidence="5" id="KW-0804">Transcription</keyword>
<dbReference type="PANTHER" id="PTHR46577:SF1">
    <property type="entry name" value="HTH-TYPE TRANSCRIPTIONAL REGULATORY PROTEIN GABR"/>
    <property type="match status" value="1"/>
</dbReference>
<keyword evidence="3" id="KW-0805">Transcription regulation</keyword>
<evidence type="ECO:0000256" key="3">
    <source>
        <dbReference type="ARBA" id="ARBA00023015"/>
    </source>
</evidence>
<dbReference type="GO" id="GO:0030170">
    <property type="term" value="F:pyridoxal phosphate binding"/>
    <property type="evidence" value="ECO:0007669"/>
    <property type="project" value="InterPro"/>
</dbReference>
<evidence type="ECO:0000313" key="8">
    <source>
        <dbReference type="Proteomes" id="UP000250744"/>
    </source>
</evidence>
<keyword evidence="2" id="KW-0663">Pyridoxal phosphate</keyword>
<dbReference type="Proteomes" id="UP000250744">
    <property type="component" value="Unassembled WGS sequence"/>
</dbReference>
<dbReference type="SMART" id="SM00345">
    <property type="entry name" value="HTH_GNTR"/>
    <property type="match status" value="1"/>
</dbReference>
<dbReference type="SUPFAM" id="SSF53383">
    <property type="entry name" value="PLP-dependent transferases"/>
    <property type="match status" value="1"/>
</dbReference>
<dbReference type="SUPFAM" id="SSF46785">
    <property type="entry name" value="Winged helix' DNA-binding domain"/>
    <property type="match status" value="1"/>
</dbReference>
<dbReference type="EMBL" id="QKRX01000011">
    <property type="protein sequence ID" value="RAU17289.1"/>
    <property type="molecule type" value="Genomic_DNA"/>
</dbReference>
<gene>
    <name evidence="7" type="ORF">DN062_14105</name>
</gene>
<dbReference type="CDD" id="cd07377">
    <property type="entry name" value="WHTH_GntR"/>
    <property type="match status" value="1"/>
</dbReference>
<keyword evidence="7" id="KW-0032">Aminotransferase</keyword>
<dbReference type="Gene3D" id="1.10.10.10">
    <property type="entry name" value="Winged helix-like DNA-binding domain superfamily/Winged helix DNA-binding domain"/>
    <property type="match status" value="1"/>
</dbReference>
<dbReference type="PANTHER" id="PTHR46577">
    <property type="entry name" value="HTH-TYPE TRANSCRIPTIONAL REGULATORY PROTEIN GABR"/>
    <property type="match status" value="1"/>
</dbReference>
<evidence type="ECO:0000256" key="1">
    <source>
        <dbReference type="ARBA" id="ARBA00005384"/>
    </source>
</evidence>
<dbReference type="RefSeq" id="WP_112159944.1">
    <property type="nucleotide sequence ID" value="NZ_QKRX01000011.1"/>
</dbReference>
<evidence type="ECO:0000256" key="2">
    <source>
        <dbReference type="ARBA" id="ARBA00022898"/>
    </source>
</evidence>
<sequence>MLRPWETQFWLENSPGKTLHSKLLNKLTKDIKDGRLAPGCMLPGSRSLAEQLSVNRKTVQQVYEELEVQGWLVTRPRSGTYVSETLPEQGLKRSDEDLVNSTHRTKSPSELVEVLYQDAVCSYGSVATANDGTPDSRLIPYELLARTYRRVCINLSRHSKLGYGDPRGTIELRESVRKMLSGDRFMNCSVEQICIVRDSQMGIYLASRVLDPSKGAIVMEDLCYLPAKAAFESNGFKVITCKLDEHGLDIKNLRDILAEHTIAAIYVTPHHQYPTTVCLPMDRRLALLELSKSFKFAVLEDDYDHEFHYETNPIPPLASLPHSENVVHIGSMSKVFAPGLRLGYIVADSQFIERAAQEIVLIDRQGNTVSEIVLSELMESGEVRRHIRKIRKQYQARRDFAAQEFKRIFGDKISFTLPSGGMAIWIDISKLVNGRSLEKLPGKDSTLSTLYTDDQITPTHLRFGFGALRETEITRSIEQLSKALK</sequence>
<dbReference type="GO" id="GO:0003677">
    <property type="term" value="F:DNA binding"/>
    <property type="evidence" value="ECO:0007669"/>
    <property type="project" value="UniProtKB-KW"/>
</dbReference>
<dbReference type="PROSITE" id="PS50949">
    <property type="entry name" value="HTH_GNTR"/>
    <property type="match status" value="1"/>
</dbReference>
<protein>
    <submittedName>
        <fullName evidence="7">PLP-dependent aminotransferase family protein</fullName>
    </submittedName>
</protein>
<dbReference type="OrthoDB" id="9808770at2"/>
<evidence type="ECO:0000256" key="4">
    <source>
        <dbReference type="ARBA" id="ARBA00023125"/>
    </source>
</evidence>